<accession>A0A243QMV2</accession>
<comment type="caution">
    <text evidence="1">The sequence shown here is derived from an EMBL/GenBank/DDBJ whole genome shotgun (WGS) entry which is preliminary data.</text>
</comment>
<dbReference type="Proteomes" id="UP000194761">
    <property type="component" value="Unassembled WGS sequence"/>
</dbReference>
<evidence type="ECO:0000313" key="1">
    <source>
        <dbReference type="EMBL" id="OUC83323.1"/>
    </source>
</evidence>
<reference evidence="1 2" key="1">
    <citation type="submission" date="2017-05" db="EMBL/GenBank/DDBJ databases">
        <title>Biotechnological potential of actinobacteria isolated from South African environments.</title>
        <authorList>
            <person name="Le Roes-Hill M."/>
            <person name="Prins A."/>
            <person name="Durrell K.A."/>
        </authorList>
    </citation>
    <scope>NUCLEOTIDE SEQUENCE [LARGE SCALE GENOMIC DNA]</scope>
    <source>
        <strain evidence="1">M26</strain>
    </source>
</reference>
<dbReference type="EMBL" id="NGFP01000349">
    <property type="protein sequence ID" value="OUC83323.1"/>
    <property type="molecule type" value="Genomic_DNA"/>
</dbReference>
<gene>
    <name evidence="1" type="ORF">CA984_40870</name>
</gene>
<protein>
    <submittedName>
        <fullName evidence="1">Uncharacterized protein</fullName>
    </submittedName>
</protein>
<organism evidence="1 2">
    <name type="scientific">Streptosporangium minutum</name>
    <dbReference type="NCBI Taxonomy" id="569862"/>
    <lineage>
        <taxon>Bacteria</taxon>
        <taxon>Bacillati</taxon>
        <taxon>Actinomycetota</taxon>
        <taxon>Actinomycetes</taxon>
        <taxon>Streptosporangiales</taxon>
        <taxon>Streptosporangiaceae</taxon>
        <taxon>Streptosporangium</taxon>
    </lineage>
</organism>
<sequence length="67" mass="7395">MPESAIPAIPGWRLILSDRGRFWAVRETAFPRSALRAGAEPTVDADTFDGLEAEVERQEEIAKKVVA</sequence>
<keyword evidence="2" id="KW-1185">Reference proteome</keyword>
<name>A0A243QMV2_9ACTN</name>
<proteinExistence type="predicted"/>
<evidence type="ECO:0000313" key="2">
    <source>
        <dbReference type="Proteomes" id="UP000194761"/>
    </source>
</evidence>
<dbReference type="AlphaFoldDB" id="A0A243QMV2"/>